<reference evidence="13" key="1">
    <citation type="submission" date="2014-01" db="EMBL/GenBank/DDBJ databases">
        <authorList>
            <person name="Aslett M."/>
        </authorList>
    </citation>
    <scope>NUCLEOTIDE SEQUENCE</scope>
</reference>
<dbReference type="OrthoDB" id="1930084at2759"/>
<dbReference type="Pfam" id="PF00149">
    <property type="entry name" value="Metallophos"/>
    <property type="match status" value="1"/>
</dbReference>
<dbReference type="InterPro" id="IPR029052">
    <property type="entry name" value="Metallo-depent_PP-like"/>
</dbReference>
<organism evidence="13 14">
    <name type="scientific">Trichuris trichiura</name>
    <name type="common">Whipworm</name>
    <name type="synonym">Trichocephalus trichiurus</name>
    <dbReference type="NCBI Taxonomy" id="36087"/>
    <lineage>
        <taxon>Eukaryota</taxon>
        <taxon>Metazoa</taxon>
        <taxon>Ecdysozoa</taxon>
        <taxon>Nematoda</taxon>
        <taxon>Enoplea</taxon>
        <taxon>Dorylaimia</taxon>
        <taxon>Trichinellida</taxon>
        <taxon>Trichuridae</taxon>
        <taxon>Trichuris</taxon>
    </lineage>
</organism>
<evidence type="ECO:0000256" key="9">
    <source>
        <dbReference type="ARBA" id="ARBA00048336"/>
    </source>
</evidence>
<dbReference type="SUPFAM" id="SSF56300">
    <property type="entry name" value="Metallo-dependent phosphatases"/>
    <property type="match status" value="1"/>
</dbReference>
<comment type="function">
    <text evidence="10">Probable phosphatase which plays a redundant role with gsp-4 in spermatogenesis by regulating sister chromatid segregation during meiosis. In addition, involved in sperm motility by controlling the dynamic disassembly of major sperm proteins (MSP) in the spermatozoan pseudopodium.</text>
</comment>
<evidence type="ECO:0000256" key="1">
    <source>
        <dbReference type="ARBA" id="ARBA00001936"/>
    </source>
</evidence>
<reference evidence="13" key="2">
    <citation type="submission" date="2014-03" db="EMBL/GenBank/DDBJ databases">
        <title>The whipworm genome and dual-species transcriptomics of an intimate host-pathogen interaction.</title>
        <authorList>
            <person name="Foth B.J."/>
            <person name="Tsai I.J."/>
            <person name="Reid A.J."/>
            <person name="Bancroft A.J."/>
            <person name="Nichol S."/>
            <person name="Tracey A."/>
            <person name="Holroyd N."/>
            <person name="Cotton J.A."/>
            <person name="Stanley E.J."/>
            <person name="Zarowiecki M."/>
            <person name="Liu J.Z."/>
            <person name="Huckvale T."/>
            <person name="Cooper P.J."/>
            <person name="Grencis R.K."/>
            <person name="Berriman M."/>
        </authorList>
    </citation>
    <scope>NUCLEOTIDE SEQUENCE [LARGE SCALE GENOMIC DNA]</scope>
</reference>
<dbReference type="InterPro" id="IPR004843">
    <property type="entry name" value="Calcineurin-like_PHP"/>
</dbReference>
<dbReference type="EC" id="3.1.3.16" evidence="11"/>
<comment type="subcellular location">
    <subcellularLocation>
        <location evidence="7">Cell projection</location>
        <location evidence="7">Pseudopodium</location>
    </subcellularLocation>
</comment>
<keyword evidence="6" id="KW-0464">Manganese</keyword>
<keyword evidence="14" id="KW-1185">Reference proteome</keyword>
<comment type="catalytic activity">
    <reaction evidence="8">
        <text>O-phospho-L-seryl-[protein] + H2O = L-seryl-[protein] + phosphate</text>
        <dbReference type="Rhea" id="RHEA:20629"/>
        <dbReference type="Rhea" id="RHEA-COMP:9863"/>
        <dbReference type="Rhea" id="RHEA-COMP:11604"/>
        <dbReference type="ChEBI" id="CHEBI:15377"/>
        <dbReference type="ChEBI" id="CHEBI:29999"/>
        <dbReference type="ChEBI" id="CHEBI:43474"/>
        <dbReference type="ChEBI" id="CHEBI:83421"/>
        <dbReference type="EC" id="3.1.3.16"/>
    </reaction>
</comment>
<dbReference type="GO" id="GO:0031143">
    <property type="term" value="C:pseudopodium"/>
    <property type="evidence" value="ECO:0007669"/>
    <property type="project" value="UniProtKB-SubCell"/>
</dbReference>
<dbReference type="Proteomes" id="UP000030665">
    <property type="component" value="Unassembled WGS sequence"/>
</dbReference>
<evidence type="ECO:0000256" key="2">
    <source>
        <dbReference type="ARBA" id="ARBA00008294"/>
    </source>
</evidence>
<dbReference type="GO" id="GO:0005737">
    <property type="term" value="C:cytoplasm"/>
    <property type="evidence" value="ECO:0007669"/>
    <property type="project" value="TreeGrafter"/>
</dbReference>
<dbReference type="InterPro" id="IPR006186">
    <property type="entry name" value="Ser/Thr-sp_prot-phosphatase"/>
</dbReference>
<evidence type="ECO:0000256" key="8">
    <source>
        <dbReference type="ARBA" id="ARBA00047761"/>
    </source>
</evidence>
<dbReference type="EMBL" id="HG806035">
    <property type="protein sequence ID" value="CDW56388.1"/>
    <property type="molecule type" value="Genomic_DNA"/>
</dbReference>
<name>A0A077Z9P7_TRITR</name>
<dbReference type="GO" id="GO:0046872">
    <property type="term" value="F:metal ion binding"/>
    <property type="evidence" value="ECO:0007669"/>
    <property type="project" value="UniProtKB-KW"/>
</dbReference>
<evidence type="ECO:0000256" key="5">
    <source>
        <dbReference type="ARBA" id="ARBA00022912"/>
    </source>
</evidence>
<dbReference type="GO" id="GO:0031272">
    <property type="term" value="P:regulation of pseudopodium assembly"/>
    <property type="evidence" value="ECO:0007669"/>
    <property type="project" value="UniProtKB-ARBA"/>
</dbReference>
<dbReference type="GO" id="GO:0004722">
    <property type="term" value="F:protein serine/threonine phosphatase activity"/>
    <property type="evidence" value="ECO:0007669"/>
    <property type="project" value="UniProtKB-EC"/>
</dbReference>
<evidence type="ECO:0000256" key="7">
    <source>
        <dbReference type="ARBA" id="ARBA00037818"/>
    </source>
</evidence>
<keyword evidence="4 11" id="KW-0378">Hydrolase</keyword>
<evidence type="ECO:0000259" key="12">
    <source>
        <dbReference type="PROSITE" id="PS00125"/>
    </source>
</evidence>
<gene>
    <name evidence="13" type="ORF">TTRE_0000466601</name>
</gene>
<dbReference type="AlphaFoldDB" id="A0A077Z9P7"/>
<dbReference type="FunFam" id="3.60.21.10:FF:000026">
    <property type="entry name" value="Serine/threonine-protein phosphatase"/>
    <property type="match status" value="1"/>
</dbReference>
<comment type="catalytic activity">
    <reaction evidence="9 11">
        <text>O-phospho-L-threonyl-[protein] + H2O = L-threonyl-[protein] + phosphate</text>
        <dbReference type="Rhea" id="RHEA:47004"/>
        <dbReference type="Rhea" id="RHEA-COMP:11060"/>
        <dbReference type="Rhea" id="RHEA-COMP:11605"/>
        <dbReference type="ChEBI" id="CHEBI:15377"/>
        <dbReference type="ChEBI" id="CHEBI:30013"/>
        <dbReference type="ChEBI" id="CHEBI:43474"/>
        <dbReference type="ChEBI" id="CHEBI:61977"/>
        <dbReference type="EC" id="3.1.3.16"/>
    </reaction>
</comment>
<dbReference type="PROSITE" id="PS00125">
    <property type="entry name" value="SER_THR_PHOSPHATASE"/>
    <property type="match status" value="1"/>
</dbReference>
<evidence type="ECO:0000256" key="10">
    <source>
        <dbReference type="ARBA" id="ARBA00054219"/>
    </source>
</evidence>
<proteinExistence type="inferred from homology"/>
<sequence>MNASERDRAASLLMKMYSHTSFTENDVSFIIEQAMKALMKDSMLVETSAPIWICGDTHGQYNDVLRLFDRGGWPPKSRYLFLGDYVDRGAHSTEVICMMFLFKSLYPSDFFILRGNHECMPINHVYGFFAEVSNRFSVALYVRFQEAFNWLPVAGLVSSRILCMHGGLSPELKDWNQIRSVQRPLQIPNDGLLCDLLWADPDTYIKGWMPSSRGAGFTFGADVVTKFCQSMDIDLIARAHQVVNNGYEFFADKRLVTIFSAPNYCGEFCNSAGMLHVGADSQVKVIQLKPKNP</sequence>
<comment type="cofactor">
    <cofactor evidence="1">
        <name>Mn(2+)</name>
        <dbReference type="ChEBI" id="CHEBI:29035"/>
    </cofactor>
</comment>
<dbReference type="PRINTS" id="PR00114">
    <property type="entry name" value="STPHPHTASE"/>
</dbReference>
<protein>
    <recommendedName>
        <fullName evidence="11">Serine/threonine-protein phosphatase</fullName>
        <ecNumber evidence="11">3.1.3.16</ecNumber>
    </recommendedName>
</protein>
<dbReference type="SMART" id="SM00156">
    <property type="entry name" value="PP2Ac"/>
    <property type="match status" value="1"/>
</dbReference>
<comment type="similarity">
    <text evidence="2 11">Belongs to the PPP phosphatase family.</text>
</comment>
<evidence type="ECO:0000256" key="3">
    <source>
        <dbReference type="ARBA" id="ARBA00022723"/>
    </source>
</evidence>
<dbReference type="GO" id="GO:0005634">
    <property type="term" value="C:nucleus"/>
    <property type="evidence" value="ECO:0007669"/>
    <property type="project" value="TreeGrafter"/>
</dbReference>
<dbReference type="GO" id="GO:0018991">
    <property type="term" value="P:egg-laying behavior"/>
    <property type="evidence" value="ECO:0007669"/>
    <property type="project" value="UniProtKB-ARBA"/>
</dbReference>
<keyword evidence="3" id="KW-0479">Metal-binding</keyword>
<dbReference type="PANTHER" id="PTHR11668:SF300">
    <property type="entry name" value="SERINE_THREONINE-PROTEIN PHOSPHATASE"/>
    <property type="match status" value="1"/>
</dbReference>
<feature type="domain" description="Serine/threonine specific protein phosphatases" evidence="12">
    <location>
        <begin position="113"/>
        <end position="118"/>
    </location>
</feature>
<dbReference type="GO" id="GO:0007060">
    <property type="term" value="P:male meiosis chromosome segregation"/>
    <property type="evidence" value="ECO:0007669"/>
    <property type="project" value="UniProtKB-ARBA"/>
</dbReference>
<dbReference type="PANTHER" id="PTHR11668">
    <property type="entry name" value="SERINE/THREONINE PROTEIN PHOSPHATASE"/>
    <property type="match status" value="1"/>
</dbReference>
<dbReference type="InterPro" id="IPR050341">
    <property type="entry name" value="PP1_catalytic_subunit"/>
</dbReference>
<evidence type="ECO:0000256" key="6">
    <source>
        <dbReference type="ARBA" id="ARBA00023211"/>
    </source>
</evidence>
<dbReference type="GO" id="GO:0000785">
    <property type="term" value="C:chromatin"/>
    <property type="evidence" value="ECO:0007669"/>
    <property type="project" value="UniProtKB-ARBA"/>
</dbReference>
<accession>A0A077Z9P7</accession>
<keyword evidence="5" id="KW-0904">Protein phosphatase</keyword>
<dbReference type="GO" id="GO:0097723">
    <property type="term" value="P:amoeboid sperm motility"/>
    <property type="evidence" value="ECO:0007669"/>
    <property type="project" value="UniProtKB-ARBA"/>
</dbReference>
<dbReference type="STRING" id="36087.A0A077Z9P7"/>
<evidence type="ECO:0000313" key="14">
    <source>
        <dbReference type="Proteomes" id="UP000030665"/>
    </source>
</evidence>
<dbReference type="Gene3D" id="3.60.21.10">
    <property type="match status" value="1"/>
</dbReference>
<evidence type="ECO:0000256" key="11">
    <source>
        <dbReference type="RuleBase" id="RU004273"/>
    </source>
</evidence>
<evidence type="ECO:0000313" key="13">
    <source>
        <dbReference type="EMBL" id="CDW56388.1"/>
    </source>
</evidence>
<evidence type="ECO:0000256" key="4">
    <source>
        <dbReference type="ARBA" id="ARBA00022801"/>
    </source>
</evidence>